<organism evidence="4 5">
    <name type="scientific">Acinetobacter johnsonii</name>
    <dbReference type="NCBI Taxonomy" id="40214"/>
    <lineage>
        <taxon>Bacteria</taxon>
        <taxon>Pseudomonadati</taxon>
        <taxon>Pseudomonadota</taxon>
        <taxon>Gammaproteobacteria</taxon>
        <taxon>Moraxellales</taxon>
        <taxon>Moraxellaceae</taxon>
        <taxon>Acinetobacter</taxon>
    </lineage>
</organism>
<feature type="transmembrane region" description="Helical" evidence="2">
    <location>
        <begin position="149"/>
        <end position="166"/>
    </location>
</feature>
<dbReference type="Proteomes" id="UP000249282">
    <property type="component" value="Unassembled WGS sequence"/>
</dbReference>
<keyword evidence="2" id="KW-0812">Transmembrane</keyword>
<feature type="transmembrane region" description="Helical" evidence="2">
    <location>
        <begin position="53"/>
        <end position="76"/>
    </location>
</feature>
<feature type="transmembrane region" description="Helical" evidence="2">
    <location>
        <begin position="21"/>
        <end position="41"/>
    </location>
</feature>
<dbReference type="PANTHER" id="PTHR43318:SF1">
    <property type="entry name" value="POLYSACCHARIDE BIOSYNTHESIS PROTEIN EPSC-RELATED"/>
    <property type="match status" value="1"/>
</dbReference>
<comment type="caution">
    <text evidence="4">The sequence shown here is derived from an EMBL/GenBank/DDBJ whole genome shotgun (WGS) entry which is preliminary data.</text>
</comment>
<dbReference type="RefSeq" id="WP_151836890.1">
    <property type="nucleotide sequence ID" value="NZ_BKWH01000066.1"/>
</dbReference>
<dbReference type="InterPro" id="IPR051203">
    <property type="entry name" value="Polysaccharide_Synthase-Rel"/>
</dbReference>
<dbReference type="InterPro" id="IPR029063">
    <property type="entry name" value="SAM-dependent_MTases_sf"/>
</dbReference>
<dbReference type="Gene3D" id="3.40.50.720">
    <property type="entry name" value="NAD(P)-binding Rossmann-like Domain"/>
    <property type="match status" value="2"/>
</dbReference>
<dbReference type="AlphaFoldDB" id="A0A2W5TBY1"/>
<name>A0A2W5TBY1_ACIJO</name>
<dbReference type="PANTHER" id="PTHR43318">
    <property type="entry name" value="UDP-N-ACETYLGLUCOSAMINE 4,6-DEHYDRATASE"/>
    <property type="match status" value="1"/>
</dbReference>
<dbReference type="EMBL" id="QFQJ01000007">
    <property type="protein sequence ID" value="PZQ93157.1"/>
    <property type="molecule type" value="Genomic_DNA"/>
</dbReference>
<evidence type="ECO:0000313" key="4">
    <source>
        <dbReference type="EMBL" id="PZQ93157.1"/>
    </source>
</evidence>
<feature type="transmembrane region" description="Helical" evidence="2">
    <location>
        <begin position="107"/>
        <end position="128"/>
    </location>
</feature>
<comment type="similarity">
    <text evidence="1">Belongs to the polysaccharide synthase family.</text>
</comment>
<feature type="transmembrane region" description="Helical" evidence="2">
    <location>
        <begin position="83"/>
        <end position="101"/>
    </location>
</feature>
<dbReference type="SUPFAM" id="SSF53335">
    <property type="entry name" value="S-adenosyl-L-methionine-dependent methyltransferases"/>
    <property type="match status" value="1"/>
</dbReference>
<gene>
    <name evidence="4" type="ORF">DI542_02640</name>
</gene>
<proteinExistence type="inferred from homology"/>
<keyword evidence="2" id="KW-0472">Membrane</keyword>
<protein>
    <submittedName>
        <fullName evidence="4">Polysaccharide biosynthesis protein</fullName>
    </submittedName>
</protein>
<keyword evidence="2" id="KW-1133">Transmembrane helix</keyword>
<evidence type="ECO:0000313" key="5">
    <source>
        <dbReference type="Proteomes" id="UP000249282"/>
    </source>
</evidence>
<evidence type="ECO:0000256" key="1">
    <source>
        <dbReference type="ARBA" id="ARBA00007430"/>
    </source>
</evidence>
<feature type="domain" description="Polysaccharide biosynthesis protein CapD-like" evidence="3">
    <location>
        <begin position="286"/>
        <end position="571"/>
    </location>
</feature>
<reference evidence="4 5" key="1">
    <citation type="submission" date="2017-11" db="EMBL/GenBank/DDBJ databases">
        <title>Infants hospitalized years apart are colonized by the same room-sourced microbial strains.</title>
        <authorList>
            <person name="Brooks B."/>
            <person name="Olm M.R."/>
            <person name="Firek B.A."/>
            <person name="Baker R."/>
            <person name="Thomas B.C."/>
            <person name="Morowitz M.J."/>
            <person name="Banfield J.F."/>
        </authorList>
    </citation>
    <scope>NUCLEOTIDE SEQUENCE [LARGE SCALE GENOMIC DNA]</scope>
    <source>
        <strain evidence="4">S2_003_000_R3_20</strain>
    </source>
</reference>
<sequence length="621" mass="69159">MKDIIRVIASLPRRQKQVVLVVMDICVLPLMMWLVYAIRLAKPNVPVMEGLDFWYLYVGVIGVAIFALLGIYSAIVRSFNEDYLLRISIATFIQIVGLYAVKKLGLAFIPMSIPLMYGFVLFSWMWWSRAVIRYATLRTFVKKQNRKRVAIYGAGLAGQQIAAALYRSDDYLPVCFIDDKASLQGQSLSGLKIFSPKRALTAFRKFHIEEILLAMPSVSRARKKAIIESFEPSNVKIMELPGVTQLVGGRVQVSDIREVDIIDLLGRDPVPPKLDLLEKNIKNKVVMVTGAGGSIGSELSRQILKHQPKCLVLFEMSEFALYSIDRELQNAGVEVVAILGSVTHQIKLERILQNHAVQTVYHAAAYKHVPLVEANPFEGIYNTSIGTARSVDAAVAQGVETFVLISTDKAVRPTNVMGASKRMAELYCQGLAATKPQTQISIVRFGNVLGSSGSVVPLFKKQIEKGGPVTVTHPEVTRYFMTIPEAAQLVIQAGAMGTGGDVFLLDMGEPVKIVDLAKQMIRLSGFKPMDEKGLGDIAIQFTGLRPGEKLYEELLIESENVTKTDHERILKSYEHFYLFDQINSVFLQLSDLSEQGENQVKIKNILQTYVEGYKTKDLHKN</sequence>
<dbReference type="CDD" id="cd05237">
    <property type="entry name" value="UDP_invert_4-6DH_SDR_e"/>
    <property type="match status" value="1"/>
</dbReference>
<accession>A0A2W5TBY1</accession>
<evidence type="ECO:0000259" key="3">
    <source>
        <dbReference type="Pfam" id="PF02719"/>
    </source>
</evidence>
<dbReference type="SUPFAM" id="SSF51735">
    <property type="entry name" value="NAD(P)-binding Rossmann-fold domains"/>
    <property type="match status" value="1"/>
</dbReference>
<dbReference type="InterPro" id="IPR036291">
    <property type="entry name" value="NAD(P)-bd_dom_sf"/>
</dbReference>
<dbReference type="InterPro" id="IPR003869">
    <property type="entry name" value="Polysac_CapD-like"/>
</dbReference>
<evidence type="ECO:0000256" key="2">
    <source>
        <dbReference type="SAM" id="Phobius"/>
    </source>
</evidence>
<dbReference type="Pfam" id="PF02719">
    <property type="entry name" value="Polysacc_synt_2"/>
    <property type="match status" value="1"/>
</dbReference>